<dbReference type="Gene3D" id="3.40.50.2000">
    <property type="entry name" value="Glycogen Phosphorylase B"/>
    <property type="match status" value="2"/>
</dbReference>
<protein>
    <submittedName>
        <fullName evidence="3">Glycosyl transferase</fullName>
    </submittedName>
</protein>
<keyword evidence="4" id="KW-1185">Reference proteome</keyword>
<reference evidence="3 4" key="1">
    <citation type="journal article" date="2014" name="Int. J. Syst. Evol. Microbiol.">
        <title>Complete genome sequence of Corynebacterium casei LMG S-19264T (=DSM 44701T), isolated from a smear-ripened cheese.</title>
        <authorList>
            <consortium name="US DOE Joint Genome Institute (JGI-PGF)"/>
            <person name="Walter F."/>
            <person name="Albersmeier A."/>
            <person name="Kalinowski J."/>
            <person name="Ruckert C."/>
        </authorList>
    </citation>
    <scope>NUCLEOTIDE SEQUENCE [LARGE SCALE GENOMIC DNA]</scope>
    <source>
        <strain evidence="3 4">CGMCC 1.16330</strain>
    </source>
</reference>
<gene>
    <name evidence="3" type="ORF">GCM10010964_31180</name>
</gene>
<organism evidence="3 4">
    <name type="scientific">Caldovatus sediminis</name>
    <dbReference type="NCBI Taxonomy" id="2041189"/>
    <lineage>
        <taxon>Bacteria</taxon>
        <taxon>Pseudomonadati</taxon>
        <taxon>Pseudomonadota</taxon>
        <taxon>Alphaproteobacteria</taxon>
        <taxon>Acetobacterales</taxon>
        <taxon>Roseomonadaceae</taxon>
        <taxon>Caldovatus</taxon>
    </lineage>
</organism>
<dbReference type="Proteomes" id="UP000597507">
    <property type="component" value="Unassembled WGS sequence"/>
</dbReference>
<comment type="caution">
    <text evidence="3">The sequence shown here is derived from an EMBL/GenBank/DDBJ whole genome shotgun (WGS) entry which is preliminary data.</text>
</comment>
<dbReference type="PANTHER" id="PTHR30160">
    <property type="entry name" value="TETRAACYLDISACCHARIDE 4'-KINASE-RELATED"/>
    <property type="match status" value="1"/>
</dbReference>
<dbReference type="GO" id="GO:0005829">
    <property type="term" value="C:cytosol"/>
    <property type="evidence" value="ECO:0007669"/>
    <property type="project" value="TreeGrafter"/>
</dbReference>
<accession>A0A8J2ZDP3</accession>
<dbReference type="PANTHER" id="PTHR30160:SF1">
    <property type="entry name" value="LIPOPOLYSACCHARIDE 1,2-N-ACETYLGLUCOSAMINETRANSFERASE-RELATED"/>
    <property type="match status" value="1"/>
</dbReference>
<dbReference type="SUPFAM" id="SSF53756">
    <property type="entry name" value="UDP-Glycosyltransferase/glycogen phosphorylase"/>
    <property type="match status" value="1"/>
</dbReference>
<dbReference type="InterPro" id="IPR002201">
    <property type="entry name" value="Glyco_trans_9"/>
</dbReference>
<dbReference type="GO" id="GO:0008713">
    <property type="term" value="F:ADP-heptose-lipopolysaccharide heptosyltransferase activity"/>
    <property type="evidence" value="ECO:0007669"/>
    <property type="project" value="TreeGrafter"/>
</dbReference>
<dbReference type="Pfam" id="PF01075">
    <property type="entry name" value="Glyco_transf_9"/>
    <property type="match status" value="1"/>
</dbReference>
<keyword evidence="1" id="KW-0328">Glycosyltransferase</keyword>
<dbReference type="AlphaFoldDB" id="A0A8J2ZDP3"/>
<dbReference type="EMBL" id="BMKS01000010">
    <property type="protein sequence ID" value="GGG41399.1"/>
    <property type="molecule type" value="Genomic_DNA"/>
</dbReference>
<evidence type="ECO:0000256" key="1">
    <source>
        <dbReference type="ARBA" id="ARBA00022676"/>
    </source>
</evidence>
<evidence type="ECO:0000256" key="2">
    <source>
        <dbReference type="ARBA" id="ARBA00022679"/>
    </source>
</evidence>
<dbReference type="RefSeq" id="WP_188901856.1">
    <property type="nucleotide sequence ID" value="NZ_BMKS01000010.1"/>
</dbReference>
<proteinExistence type="predicted"/>
<evidence type="ECO:0000313" key="4">
    <source>
        <dbReference type="Proteomes" id="UP000597507"/>
    </source>
</evidence>
<dbReference type="InterPro" id="IPR051199">
    <property type="entry name" value="LPS_LOS_Heptosyltrfase"/>
</dbReference>
<keyword evidence="2 3" id="KW-0808">Transferase</keyword>
<dbReference type="CDD" id="cd03789">
    <property type="entry name" value="GT9_LPS_heptosyltransferase"/>
    <property type="match status" value="1"/>
</dbReference>
<name>A0A8J2ZDP3_9PROT</name>
<sequence length="333" mass="35187">MNPAASPPPAPSAEAGRILVIKLAALGDFALAFGSFAAIRARHPAARITLLTTHPYAELARRSPWFDEVWSDGRPAWTDLAGLWRLARRLRAARFDFVYDLQTSGRSSRYRRFVGRAAGWSGIARGCSHPHANPRRDEMHTVERQREQLEMAGITEFPPPDLSWLDGDLARFELPARFALLVPGASPGRPAKRWPAERYGELAAMLGDLRCVVVGGAAEAPLAATILARAPGTVDLTGRTGFADLGALARRAALAVGNDTGPIHLIATCGCPTLALFGEDSDPALCAPRGPAVAVLRQAPLAALEPRQVVAALAGLTAGAPGGRDRGATAAAP</sequence>
<dbReference type="GO" id="GO:0009244">
    <property type="term" value="P:lipopolysaccharide core region biosynthetic process"/>
    <property type="evidence" value="ECO:0007669"/>
    <property type="project" value="TreeGrafter"/>
</dbReference>
<evidence type="ECO:0000313" key="3">
    <source>
        <dbReference type="EMBL" id="GGG41399.1"/>
    </source>
</evidence>